<feature type="transmembrane region" description="Helical" evidence="3">
    <location>
        <begin position="127"/>
        <end position="147"/>
    </location>
</feature>
<evidence type="ECO:0000256" key="3">
    <source>
        <dbReference type="SAM" id="Phobius"/>
    </source>
</evidence>
<dbReference type="PANTHER" id="PTHR36842:SF1">
    <property type="entry name" value="PROTEIN TOLB"/>
    <property type="match status" value="1"/>
</dbReference>
<dbReference type="InterPro" id="IPR011042">
    <property type="entry name" value="6-blade_b-propeller_TolB-like"/>
</dbReference>
<proteinExistence type="predicted"/>
<dbReference type="GO" id="GO:0006355">
    <property type="term" value="P:regulation of DNA-templated transcription"/>
    <property type="evidence" value="ECO:0007669"/>
    <property type="project" value="InterPro"/>
</dbReference>
<dbReference type="SMART" id="SM00862">
    <property type="entry name" value="Trans_reg_C"/>
    <property type="match status" value="1"/>
</dbReference>
<dbReference type="InterPro" id="IPR001867">
    <property type="entry name" value="OmpR/PhoB-type_DNA-bd"/>
</dbReference>
<accession>A0A0L0EX23</accession>
<protein>
    <recommendedName>
        <fullName evidence="4">OmpR/PhoB-type domain-containing protein</fullName>
    </recommendedName>
</protein>
<evidence type="ECO:0000313" key="5">
    <source>
        <dbReference type="EMBL" id="KNC68985.1"/>
    </source>
</evidence>
<dbReference type="PANTHER" id="PTHR36842">
    <property type="entry name" value="PROTEIN TOLB HOMOLOG"/>
    <property type="match status" value="1"/>
</dbReference>
<sequence>MRWQIEQFTFCDQTLTLSWEEQKTSLEPMVSEVLRFFCQNPHTLISRDDLIEHVWQGRIVTDNAVNRVITKLRKVLNDDPRSPAFIVTYPKKGYQFIASISAITSNEQSSSDATKVSSKKKETRIKLTYVMLILMTAICTLGASYFLHLSMPTADPLRLNKVNALTREPGLELYPQLSPDEQYLLFTEAYDGSIVLKLKSLITGEMVNLDHGPDTWEGPADWRKDGKALVYLATTTNSCQYYLRTFDAGKLGPPQLIHNCPTGSYGKIIFTHDHDLLIYSEAAYRGGPVSLFSLRLSSGEKTRLAQPLPMPGSNSQFDLHPTQNLLLVSAPDAQLWPALSVLDITHNQLSHLFTLDQHACCAIWNHAGDRVITVSDYPANQLVSYDLYGQSPAVIYTGTHAISTPTRHPNGQDYLFSAGSRDQNILYLSADGSEQTALGVTSVDERLARFSGDGQKVAYISLASGLEQIWIYDLMAKTASMRSKFDKVGHIIDLKWSVDNRFIFALAHNKLLQIDTQTGLSKTLKVPHGQIAGLSVKDNDSIAFSIKSADKWQVHYYNIRTDELQSAQHKWQFVSFAKTPEDTVWQDNNGDYFTGLTHLPVTSDIIKQVPLIVQYRFNLRKQANTWLWQQAAARRYPLYQYDEQQQTRRLIATADSSDFDWYNNKILINTLNYENFDIYSSKNGEHR</sequence>
<name>A0A0L0EX23_9GAMM</name>
<keyword evidence="3" id="KW-0812">Transmembrane</keyword>
<feature type="domain" description="OmpR/PhoB-type" evidence="4">
    <location>
        <begin position="1"/>
        <end position="98"/>
    </location>
</feature>
<evidence type="ECO:0000256" key="1">
    <source>
        <dbReference type="ARBA" id="ARBA00023125"/>
    </source>
</evidence>
<dbReference type="InterPro" id="IPR036388">
    <property type="entry name" value="WH-like_DNA-bd_sf"/>
</dbReference>
<evidence type="ECO:0000259" key="4">
    <source>
        <dbReference type="PROSITE" id="PS51755"/>
    </source>
</evidence>
<dbReference type="PROSITE" id="PS51755">
    <property type="entry name" value="OMPR_PHOB"/>
    <property type="match status" value="1"/>
</dbReference>
<keyword evidence="1 2" id="KW-0238">DNA-binding</keyword>
<dbReference type="SUPFAM" id="SSF46894">
    <property type="entry name" value="C-terminal effector domain of the bipartite response regulators"/>
    <property type="match status" value="1"/>
</dbReference>
<dbReference type="PATRIC" id="fig|43658.6.peg.4921"/>
<dbReference type="EMBL" id="LFZX01000006">
    <property type="protein sequence ID" value="KNC68985.1"/>
    <property type="molecule type" value="Genomic_DNA"/>
</dbReference>
<dbReference type="Gene3D" id="2.120.10.30">
    <property type="entry name" value="TolB, C-terminal domain"/>
    <property type="match status" value="1"/>
</dbReference>
<dbReference type="OrthoDB" id="8430416at2"/>
<dbReference type="SUPFAM" id="SSF82171">
    <property type="entry name" value="DPP6 N-terminal domain-like"/>
    <property type="match status" value="1"/>
</dbReference>
<feature type="DNA-binding region" description="OmpR/PhoB-type" evidence="2">
    <location>
        <begin position="1"/>
        <end position="98"/>
    </location>
</feature>
<organism evidence="5 6">
    <name type="scientific">Pseudoalteromonas rubra</name>
    <dbReference type="NCBI Taxonomy" id="43658"/>
    <lineage>
        <taxon>Bacteria</taxon>
        <taxon>Pseudomonadati</taxon>
        <taxon>Pseudomonadota</taxon>
        <taxon>Gammaproteobacteria</taxon>
        <taxon>Alteromonadales</taxon>
        <taxon>Pseudoalteromonadaceae</taxon>
        <taxon>Pseudoalteromonas</taxon>
    </lineage>
</organism>
<keyword evidence="3" id="KW-1133">Transmembrane helix</keyword>
<dbReference type="Gene3D" id="2.130.10.10">
    <property type="entry name" value="YVTN repeat-like/Quinoprotein amine dehydrogenase"/>
    <property type="match status" value="1"/>
</dbReference>
<dbReference type="Pfam" id="PF00486">
    <property type="entry name" value="Trans_reg_C"/>
    <property type="match status" value="1"/>
</dbReference>
<dbReference type="InterPro" id="IPR011044">
    <property type="entry name" value="Quino_amine_DH_bsu"/>
</dbReference>
<evidence type="ECO:0000313" key="6">
    <source>
        <dbReference type="Proteomes" id="UP000036850"/>
    </source>
</evidence>
<dbReference type="AlphaFoldDB" id="A0A0L0EX23"/>
<dbReference type="Gene3D" id="1.10.10.10">
    <property type="entry name" value="Winged helix-like DNA-binding domain superfamily/Winged helix DNA-binding domain"/>
    <property type="match status" value="1"/>
</dbReference>
<reference evidence="6" key="1">
    <citation type="submission" date="2015-07" db="EMBL/GenBank/DDBJ databases">
        <title>Draft genome sequence of a Pseudoalteromonas rubra strain, OCN096, isolated from Kaneohe Bay, Oahu, Hawaii.</title>
        <authorList>
            <person name="Beurmann S."/>
            <person name="Ushijima B."/>
            <person name="Belcaid M."/>
            <person name="Callahan S.M."/>
            <person name="Aeby G.S."/>
        </authorList>
    </citation>
    <scope>NUCLEOTIDE SEQUENCE [LARGE SCALE GENOMIC DNA]</scope>
    <source>
        <strain evidence="6">OCN096</strain>
    </source>
</reference>
<dbReference type="CDD" id="cd00383">
    <property type="entry name" value="trans_reg_C"/>
    <property type="match status" value="1"/>
</dbReference>
<evidence type="ECO:0000256" key="2">
    <source>
        <dbReference type="PROSITE-ProRule" id="PRU01091"/>
    </source>
</evidence>
<dbReference type="SUPFAM" id="SSF50969">
    <property type="entry name" value="YVTN repeat-like/Quinoprotein amine dehydrogenase"/>
    <property type="match status" value="1"/>
</dbReference>
<dbReference type="GO" id="GO:0000160">
    <property type="term" value="P:phosphorelay signal transduction system"/>
    <property type="evidence" value="ECO:0007669"/>
    <property type="project" value="InterPro"/>
</dbReference>
<dbReference type="GO" id="GO:0003677">
    <property type="term" value="F:DNA binding"/>
    <property type="evidence" value="ECO:0007669"/>
    <property type="project" value="UniProtKB-UniRule"/>
</dbReference>
<keyword evidence="3" id="KW-0472">Membrane</keyword>
<gene>
    <name evidence="5" type="ORF">AC626_01770</name>
</gene>
<dbReference type="InterPro" id="IPR016032">
    <property type="entry name" value="Sig_transdc_resp-reg_C-effctor"/>
</dbReference>
<dbReference type="Proteomes" id="UP000036850">
    <property type="component" value="Unassembled WGS sequence"/>
</dbReference>
<dbReference type="InterPro" id="IPR015943">
    <property type="entry name" value="WD40/YVTN_repeat-like_dom_sf"/>
</dbReference>
<comment type="caution">
    <text evidence="5">The sequence shown here is derived from an EMBL/GenBank/DDBJ whole genome shotgun (WGS) entry which is preliminary data.</text>
</comment>